<dbReference type="InterPro" id="IPR052742">
    <property type="entry name" value="Mito_N-acetyltransferase"/>
</dbReference>
<keyword evidence="2" id="KW-0012">Acyltransferase</keyword>
<proteinExistence type="predicted"/>
<dbReference type="PANTHER" id="PTHR43138:SF1">
    <property type="entry name" value="N-ACETYLTRANSFERASE ACA1"/>
    <property type="match status" value="1"/>
</dbReference>
<dbReference type="PANTHER" id="PTHR43138">
    <property type="entry name" value="ACETYLTRANSFERASE, GNAT FAMILY"/>
    <property type="match status" value="1"/>
</dbReference>
<dbReference type="Pfam" id="PF00583">
    <property type="entry name" value="Acetyltransf_1"/>
    <property type="match status" value="1"/>
</dbReference>
<dbReference type="PROSITE" id="PS51186">
    <property type="entry name" value="GNAT"/>
    <property type="match status" value="1"/>
</dbReference>
<dbReference type="GO" id="GO:0005634">
    <property type="term" value="C:nucleus"/>
    <property type="evidence" value="ECO:0007669"/>
    <property type="project" value="TreeGrafter"/>
</dbReference>
<dbReference type="InterPro" id="IPR000182">
    <property type="entry name" value="GNAT_dom"/>
</dbReference>
<dbReference type="GO" id="GO:0016747">
    <property type="term" value="F:acyltransferase activity, transferring groups other than amino-acyl groups"/>
    <property type="evidence" value="ECO:0007669"/>
    <property type="project" value="InterPro"/>
</dbReference>
<dbReference type="AlphaFoldDB" id="A0A835ZBA6"/>
<accession>A0A835ZBA6</accession>
<dbReference type="InterPro" id="IPR016181">
    <property type="entry name" value="Acyl_CoA_acyltransferase"/>
</dbReference>
<sequence length="148" mass="16285">MLDVDAFKGYFLSHNAFVVRAVDSGHVMGVFYIKPNFPGRCSHICNGGFITEPAFRGRGVGTLMAKAFLWLARDIGYKASYFNLVFANNAASQALWDGLGFTRLAVVPKAGRLKGVDGLVDAIQYYYDLESLRDADNFLRTLSSEAEA</sequence>
<comment type="caution">
    <text evidence="2">The sequence shown here is derived from an EMBL/GenBank/DDBJ whole genome shotgun (WGS) entry which is preliminary data.</text>
</comment>
<feature type="domain" description="N-acetyltransferase" evidence="1">
    <location>
        <begin position="1"/>
        <end position="130"/>
    </location>
</feature>
<dbReference type="EMBL" id="JAFCMP010000034">
    <property type="protein sequence ID" value="KAG5190470.1"/>
    <property type="molecule type" value="Genomic_DNA"/>
</dbReference>
<evidence type="ECO:0000313" key="3">
    <source>
        <dbReference type="Proteomes" id="UP000664859"/>
    </source>
</evidence>
<keyword evidence="3" id="KW-1185">Reference proteome</keyword>
<evidence type="ECO:0000259" key="1">
    <source>
        <dbReference type="PROSITE" id="PS51186"/>
    </source>
</evidence>
<dbReference type="SUPFAM" id="SSF55729">
    <property type="entry name" value="Acyl-CoA N-acyltransferases (Nat)"/>
    <property type="match status" value="1"/>
</dbReference>
<dbReference type="Proteomes" id="UP000664859">
    <property type="component" value="Unassembled WGS sequence"/>
</dbReference>
<reference evidence="2" key="1">
    <citation type="submission" date="2021-02" db="EMBL/GenBank/DDBJ databases">
        <title>First Annotated Genome of the Yellow-green Alga Tribonema minus.</title>
        <authorList>
            <person name="Mahan K.M."/>
        </authorList>
    </citation>
    <scope>NUCLEOTIDE SEQUENCE</scope>
    <source>
        <strain evidence="2">UTEX B ZZ1240</strain>
    </source>
</reference>
<organism evidence="2 3">
    <name type="scientific">Tribonema minus</name>
    <dbReference type="NCBI Taxonomy" id="303371"/>
    <lineage>
        <taxon>Eukaryota</taxon>
        <taxon>Sar</taxon>
        <taxon>Stramenopiles</taxon>
        <taxon>Ochrophyta</taxon>
        <taxon>PX clade</taxon>
        <taxon>Xanthophyceae</taxon>
        <taxon>Tribonematales</taxon>
        <taxon>Tribonemataceae</taxon>
        <taxon>Tribonema</taxon>
    </lineage>
</organism>
<dbReference type="CDD" id="cd04301">
    <property type="entry name" value="NAT_SF"/>
    <property type="match status" value="1"/>
</dbReference>
<name>A0A835ZBA6_9STRA</name>
<dbReference type="OrthoDB" id="10264707at2759"/>
<protein>
    <submittedName>
        <fullName evidence="2">Acyl-CoA N-acyltransferase</fullName>
    </submittedName>
</protein>
<evidence type="ECO:0000313" key="2">
    <source>
        <dbReference type="EMBL" id="KAG5190470.1"/>
    </source>
</evidence>
<gene>
    <name evidence="2" type="ORF">JKP88DRAFT_352724</name>
</gene>
<dbReference type="Gene3D" id="3.40.630.30">
    <property type="match status" value="1"/>
</dbReference>
<keyword evidence="2" id="KW-0808">Transferase</keyword>